<evidence type="ECO:0000313" key="4">
    <source>
        <dbReference type="EMBL" id="RCV29506.1"/>
    </source>
</evidence>
<dbReference type="InterPro" id="IPR003822">
    <property type="entry name" value="PAH"/>
</dbReference>
<accession>A0A368RH19</accession>
<dbReference type="SUPFAM" id="SSF47762">
    <property type="entry name" value="PAH2 domain"/>
    <property type="match status" value="1"/>
</dbReference>
<dbReference type="AlphaFoldDB" id="A0A368RH19"/>
<evidence type="ECO:0000256" key="2">
    <source>
        <dbReference type="ARBA" id="ARBA00023242"/>
    </source>
</evidence>
<dbReference type="GO" id="GO:0006355">
    <property type="term" value="P:regulation of DNA-templated transcription"/>
    <property type="evidence" value="ECO:0007669"/>
    <property type="project" value="InterPro"/>
</dbReference>
<dbReference type="InterPro" id="IPR036600">
    <property type="entry name" value="PAH_sf"/>
</dbReference>
<dbReference type="Gene3D" id="1.20.1160.11">
    <property type="entry name" value="Paired amphipathic helix"/>
    <property type="match status" value="1"/>
</dbReference>
<sequence>MGYTGGLKREREEEHGTPAPPVTSRPRVDPPTPAPPREFADKPHKIVEFQAILLDYYYMSIDIAGVVDRLQVVFQGYPNLVRAFNTLLLMGYALKQDDQQGGGGAGDA</sequence>
<name>A0A368RH19_SETIT</name>
<reference evidence="4" key="2">
    <citation type="submission" date="2015-07" db="EMBL/GenBank/DDBJ databases">
        <authorList>
            <person name="Noorani M."/>
        </authorList>
    </citation>
    <scope>NUCLEOTIDE SEQUENCE</scope>
    <source>
        <strain evidence="4">Yugu1</strain>
    </source>
</reference>
<evidence type="ECO:0000256" key="1">
    <source>
        <dbReference type="ARBA" id="ARBA00004123"/>
    </source>
</evidence>
<keyword evidence="2" id="KW-0539">Nucleus</keyword>
<organism evidence="4">
    <name type="scientific">Setaria italica</name>
    <name type="common">Foxtail millet</name>
    <name type="synonym">Panicum italicum</name>
    <dbReference type="NCBI Taxonomy" id="4555"/>
    <lineage>
        <taxon>Eukaryota</taxon>
        <taxon>Viridiplantae</taxon>
        <taxon>Streptophyta</taxon>
        <taxon>Embryophyta</taxon>
        <taxon>Tracheophyta</taxon>
        <taxon>Spermatophyta</taxon>
        <taxon>Magnoliopsida</taxon>
        <taxon>Liliopsida</taxon>
        <taxon>Poales</taxon>
        <taxon>Poaceae</taxon>
        <taxon>PACMAD clade</taxon>
        <taxon>Panicoideae</taxon>
        <taxon>Panicodae</taxon>
        <taxon>Paniceae</taxon>
        <taxon>Cenchrinae</taxon>
        <taxon>Setaria</taxon>
    </lineage>
</organism>
<protein>
    <submittedName>
        <fullName evidence="4">Uncharacterized protein</fullName>
    </submittedName>
</protein>
<reference evidence="4" key="1">
    <citation type="journal article" date="2012" name="Nat. Biotechnol.">
        <title>Reference genome sequence of the model plant Setaria.</title>
        <authorList>
            <person name="Bennetzen J.L."/>
            <person name="Schmutz J."/>
            <person name="Wang H."/>
            <person name="Percifield R."/>
            <person name="Hawkins J."/>
            <person name="Pontaroli A.C."/>
            <person name="Estep M."/>
            <person name="Feng L."/>
            <person name="Vaughn J.N."/>
            <person name="Grimwood J."/>
            <person name="Jenkins J."/>
            <person name="Barry K."/>
            <person name="Lindquist E."/>
            <person name="Hellsten U."/>
            <person name="Deshpande S."/>
            <person name="Wang X."/>
            <person name="Wu X."/>
            <person name="Mitros T."/>
            <person name="Triplett J."/>
            <person name="Yang X."/>
            <person name="Ye C.Y."/>
            <person name="Mauro-Herrera M."/>
            <person name="Wang L."/>
            <person name="Li P."/>
            <person name="Sharma M."/>
            <person name="Sharma R."/>
            <person name="Ronald P.C."/>
            <person name="Panaud O."/>
            <person name="Kellogg E.A."/>
            <person name="Brutnell T.P."/>
            <person name="Doust A.N."/>
            <person name="Tuskan G.A."/>
            <person name="Rokhsar D."/>
            <person name="Devos K.M."/>
        </authorList>
    </citation>
    <scope>NUCLEOTIDE SEQUENCE [LARGE SCALE GENOMIC DNA]</scope>
    <source>
        <strain evidence="4">Yugu1</strain>
    </source>
</reference>
<dbReference type="EMBL" id="CM003533">
    <property type="protein sequence ID" value="RCV29506.1"/>
    <property type="molecule type" value="Genomic_DNA"/>
</dbReference>
<proteinExistence type="predicted"/>
<dbReference type="STRING" id="4555.A0A368RH19"/>
<comment type="subcellular location">
    <subcellularLocation>
        <location evidence="1">Nucleus</location>
    </subcellularLocation>
</comment>
<dbReference type="Pfam" id="PF02671">
    <property type="entry name" value="PAH"/>
    <property type="match status" value="1"/>
</dbReference>
<dbReference type="GO" id="GO:0005634">
    <property type="term" value="C:nucleus"/>
    <property type="evidence" value="ECO:0007669"/>
    <property type="project" value="UniProtKB-SubCell"/>
</dbReference>
<feature type="compositionally biased region" description="Basic and acidic residues" evidence="3">
    <location>
        <begin position="7"/>
        <end position="16"/>
    </location>
</feature>
<dbReference type="OrthoDB" id="672377at2759"/>
<gene>
    <name evidence="4" type="ORF">SETIT_6G019100v2</name>
</gene>
<feature type="compositionally biased region" description="Pro residues" evidence="3">
    <location>
        <begin position="18"/>
        <end position="36"/>
    </location>
</feature>
<feature type="region of interest" description="Disordered" evidence="3">
    <location>
        <begin position="1"/>
        <end position="41"/>
    </location>
</feature>
<evidence type="ECO:0000256" key="3">
    <source>
        <dbReference type="SAM" id="MobiDB-lite"/>
    </source>
</evidence>